<accession>A0ABP2QNG6</accession>
<protein>
    <submittedName>
        <fullName evidence="1">Uncharacterized protein</fullName>
    </submittedName>
</protein>
<name>A0ABP2QNG6_BAREL</name>
<comment type="caution">
    <text evidence="1">The sequence shown here is derived from an EMBL/GenBank/DDBJ whole genome shotgun (WGS) entry which is preliminary data.</text>
</comment>
<gene>
    <name evidence="1" type="ORF">MCU_01191</name>
</gene>
<evidence type="ECO:0000313" key="1">
    <source>
        <dbReference type="EMBL" id="EJF83506.1"/>
    </source>
</evidence>
<dbReference type="Proteomes" id="UP000008942">
    <property type="component" value="Unassembled WGS sequence"/>
</dbReference>
<proteinExistence type="predicted"/>
<keyword evidence="2" id="KW-1185">Reference proteome</keyword>
<organism evidence="1 2">
    <name type="scientific">Bartonella elizabethae Re6043vi</name>
    <dbReference type="NCBI Taxonomy" id="1094554"/>
    <lineage>
        <taxon>Bacteria</taxon>
        <taxon>Pseudomonadati</taxon>
        <taxon>Pseudomonadota</taxon>
        <taxon>Alphaproteobacteria</taxon>
        <taxon>Hyphomicrobiales</taxon>
        <taxon>Bartonellaceae</taxon>
        <taxon>Bartonella</taxon>
    </lineage>
</organism>
<evidence type="ECO:0000313" key="2">
    <source>
        <dbReference type="Proteomes" id="UP000008942"/>
    </source>
</evidence>
<dbReference type="EMBL" id="AILW01000004">
    <property type="protein sequence ID" value="EJF83506.1"/>
    <property type="molecule type" value="Genomic_DNA"/>
</dbReference>
<reference evidence="1 2" key="1">
    <citation type="submission" date="2012-03" db="EMBL/GenBank/DDBJ databases">
        <title>The Genome Sequence of Bartonella elizabethae Re6043vi.</title>
        <authorList>
            <consortium name="The Broad Institute Genome Sequencing Platform"/>
            <consortium name="The Broad Institute Genome Sequencing Center for Infectious Disease"/>
            <person name="Feldgarden M."/>
            <person name="Kirby J."/>
            <person name="Kosoy M."/>
            <person name="Birtles R."/>
            <person name="Probert W.S."/>
            <person name="Chiaraviglio L."/>
            <person name="Young S.K."/>
            <person name="Zeng Q."/>
            <person name="Gargeya S."/>
            <person name="Fitzgerald M."/>
            <person name="Haas B."/>
            <person name="Abouelleil A."/>
            <person name="Alvarado L."/>
            <person name="Arachchi H.M."/>
            <person name="Berlin A."/>
            <person name="Chapman S.B."/>
            <person name="Gearin G."/>
            <person name="Goldberg J."/>
            <person name="Griggs A."/>
            <person name="Gujja S."/>
            <person name="Hansen M."/>
            <person name="Heiman D."/>
            <person name="Howarth C."/>
            <person name="Larimer J."/>
            <person name="Lui A."/>
            <person name="MacDonald P.J.P."/>
            <person name="McCowen C."/>
            <person name="Montmayeur A."/>
            <person name="Murphy C."/>
            <person name="Neiman D."/>
            <person name="Pearson M."/>
            <person name="Priest M."/>
            <person name="Roberts A."/>
            <person name="Saif S."/>
            <person name="Shea T."/>
            <person name="Sisk P."/>
            <person name="Stolte C."/>
            <person name="Sykes S."/>
            <person name="Wortman J."/>
            <person name="Nusbaum C."/>
            <person name="Birren B."/>
        </authorList>
    </citation>
    <scope>NUCLEOTIDE SEQUENCE [LARGE SCALE GENOMIC DNA]</scope>
    <source>
        <strain evidence="1 2">Re6043vi</strain>
    </source>
</reference>
<sequence length="32" mass="3901">MSAPLFFKGSQSMEFFERQLYDNSFIDNFYLK</sequence>